<dbReference type="PANTHER" id="PTHR10267:SF0">
    <property type="entry name" value="DNA POLYMERASE SUBUNIT GAMMA-1"/>
    <property type="match status" value="1"/>
</dbReference>
<dbReference type="GO" id="GO:0005760">
    <property type="term" value="C:gamma DNA polymerase complex"/>
    <property type="evidence" value="ECO:0007669"/>
    <property type="project" value="InterPro"/>
</dbReference>
<dbReference type="STRING" id="946122.A0A0C2WQW5"/>
<dbReference type="PANTHER" id="PTHR10267">
    <property type="entry name" value="DNA POLYMERASE SUBUNIT GAMMA-1"/>
    <property type="match status" value="1"/>
</dbReference>
<dbReference type="GO" id="GO:0008408">
    <property type="term" value="F:3'-5' exonuclease activity"/>
    <property type="evidence" value="ECO:0007669"/>
    <property type="project" value="TreeGrafter"/>
</dbReference>
<feature type="region of interest" description="Disordered" evidence="2">
    <location>
        <begin position="70"/>
        <end position="89"/>
    </location>
</feature>
<evidence type="ECO:0000256" key="1">
    <source>
        <dbReference type="ARBA" id="ARBA00031966"/>
    </source>
</evidence>
<dbReference type="SMART" id="SM00482">
    <property type="entry name" value="POLAc"/>
    <property type="match status" value="1"/>
</dbReference>
<dbReference type="FunCoup" id="A0A0C2WQW5">
    <property type="interactions" value="264"/>
</dbReference>
<dbReference type="HOGENOM" id="CLU_001524_2_2_1"/>
<feature type="compositionally biased region" description="Basic and acidic residues" evidence="2">
    <location>
        <begin position="608"/>
        <end position="625"/>
    </location>
</feature>
<dbReference type="Pfam" id="PF00476">
    <property type="entry name" value="DNA_pol_A"/>
    <property type="match status" value="1"/>
</dbReference>
<dbReference type="Pfam" id="PF18136">
    <property type="entry name" value="DNApol_Exo"/>
    <property type="match status" value="1"/>
</dbReference>
<dbReference type="Gene3D" id="1.10.150.20">
    <property type="entry name" value="5' to 3' exonuclease, C-terminal subdomain"/>
    <property type="match status" value="1"/>
</dbReference>
<organism evidence="4 5">
    <name type="scientific">Amanita muscaria (strain Koide BX008)</name>
    <dbReference type="NCBI Taxonomy" id="946122"/>
    <lineage>
        <taxon>Eukaryota</taxon>
        <taxon>Fungi</taxon>
        <taxon>Dikarya</taxon>
        <taxon>Basidiomycota</taxon>
        <taxon>Agaricomycotina</taxon>
        <taxon>Agaricomycetes</taxon>
        <taxon>Agaricomycetidae</taxon>
        <taxon>Agaricales</taxon>
        <taxon>Pluteineae</taxon>
        <taxon>Amanitaceae</taxon>
        <taxon>Amanita</taxon>
    </lineage>
</organism>
<accession>A0A0C2WQW5</accession>
<dbReference type="Gene3D" id="3.30.70.370">
    <property type="match status" value="1"/>
</dbReference>
<dbReference type="Proteomes" id="UP000054549">
    <property type="component" value="Unassembled WGS sequence"/>
</dbReference>
<dbReference type="Gene3D" id="3.30.420.390">
    <property type="match status" value="2"/>
</dbReference>
<protein>
    <recommendedName>
        <fullName evidence="1">Mitochondrial DNA polymerase catalytic subunit</fullName>
    </recommendedName>
</protein>
<proteinExistence type="predicted"/>
<dbReference type="SUPFAM" id="SSF56672">
    <property type="entry name" value="DNA/RNA polymerases"/>
    <property type="match status" value="1"/>
</dbReference>
<dbReference type="InterPro" id="IPR001098">
    <property type="entry name" value="DNA-dir_DNA_pol_A_palm_dom"/>
</dbReference>
<dbReference type="GO" id="GO:0003887">
    <property type="term" value="F:DNA-directed DNA polymerase activity"/>
    <property type="evidence" value="ECO:0007669"/>
    <property type="project" value="InterPro"/>
</dbReference>
<dbReference type="OrthoDB" id="5588663at2759"/>
<evidence type="ECO:0000256" key="2">
    <source>
        <dbReference type="SAM" id="MobiDB-lite"/>
    </source>
</evidence>
<feature type="region of interest" description="Disordered" evidence="2">
    <location>
        <begin position="597"/>
        <end position="626"/>
    </location>
</feature>
<evidence type="ECO:0000259" key="3">
    <source>
        <dbReference type="SMART" id="SM00482"/>
    </source>
</evidence>
<dbReference type="InterPro" id="IPR043502">
    <property type="entry name" value="DNA/RNA_pol_sf"/>
</dbReference>
<evidence type="ECO:0000313" key="4">
    <source>
        <dbReference type="EMBL" id="KIL59116.1"/>
    </source>
</evidence>
<name>A0A0C2WQW5_AMAMK</name>
<dbReference type="InterPro" id="IPR041336">
    <property type="entry name" value="DNApol_Exo"/>
</dbReference>
<dbReference type="EMBL" id="KN818322">
    <property type="protein sequence ID" value="KIL59116.1"/>
    <property type="molecule type" value="Genomic_DNA"/>
</dbReference>
<gene>
    <name evidence="4" type="ORF">M378DRAFT_188045</name>
</gene>
<reference evidence="4 5" key="1">
    <citation type="submission" date="2014-04" db="EMBL/GenBank/DDBJ databases">
        <title>Evolutionary Origins and Diversification of the Mycorrhizal Mutualists.</title>
        <authorList>
            <consortium name="DOE Joint Genome Institute"/>
            <consortium name="Mycorrhizal Genomics Consortium"/>
            <person name="Kohler A."/>
            <person name="Kuo A."/>
            <person name="Nagy L.G."/>
            <person name="Floudas D."/>
            <person name="Copeland A."/>
            <person name="Barry K.W."/>
            <person name="Cichocki N."/>
            <person name="Veneault-Fourrey C."/>
            <person name="LaButti K."/>
            <person name="Lindquist E.A."/>
            <person name="Lipzen A."/>
            <person name="Lundell T."/>
            <person name="Morin E."/>
            <person name="Murat C."/>
            <person name="Riley R."/>
            <person name="Ohm R."/>
            <person name="Sun H."/>
            <person name="Tunlid A."/>
            <person name="Henrissat B."/>
            <person name="Grigoriev I.V."/>
            <person name="Hibbett D.S."/>
            <person name="Martin F."/>
        </authorList>
    </citation>
    <scope>NUCLEOTIDE SEQUENCE [LARGE SCALE GENOMIC DNA]</scope>
    <source>
        <strain evidence="4 5">Koide BX008</strain>
    </source>
</reference>
<dbReference type="PRINTS" id="PR00867">
    <property type="entry name" value="DNAPOLG"/>
</dbReference>
<keyword evidence="5" id="KW-1185">Reference proteome</keyword>
<evidence type="ECO:0000313" key="5">
    <source>
        <dbReference type="Proteomes" id="UP000054549"/>
    </source>
</evidence>
<dbReference type="InParanoid" id="A0A0C2WQW5"/>
<sequence length="1413" mass="156683">MHPLRRRCLHHGQSQLVKPKSLVVNKQKVSAKQVETSENKAISFVEDPKHAKRNPLGVQLLSRTLHAQLFPPSTSSTTAPPPPQSYTHISHEHLSTHGLNPTLASTLPSTTFTLPPLQGRSIPEHFHRVGDFVSHPYRSLALGLAEASLPPVPESGEWDVTRSGWTRYTWKEGGAGWCEAVPYPRREQGEEEEMLVFDVETMPKEGHKYPVIAVAASPSAWYAWISPWLLGESDEADHLIPLSPGGEWEDKKHKLVVGHNVSFDRARVKDEYTVPRLGSDLVHSGSKIRWLDTMSLHVAVNGISSHQRPAWQKWKKGKMKEREMKDEAVQVVTELVRRVREEEEREEGGDEEKLERLRSLRRDMEESLNGTSIEADALEPNDLGEEKRWESLTSANSLVDVARLHCNIDVEDEKTSTRNRLLQITRRELMPHLFSSSPSTVAETDVEEEEEDLYGDATASTTPHPHLTLADLLTYCSKDVLITHKIFQSVLPSFLTRCPHPVSFSGMLTMGSSFLTVNQEWERYIHNAERVYSSMEESVKNKLAELAREKMQLAIVKSVVKNGRVYEVEWEEDGTSRWRDDPWLSQLDWTPKKAAKSRGVGVVEEPGALEKERESQENHKQEQEPKWYTTLASSGPLSSGSVSQTLPLLLQLSCNGHPLVYSSKDGWHYRESDGSAVWLPTTIPKPGGPQRRATTVLTPRHAKVLLHSGAMRAGGRSEVERRVMDLAKHVLKQRKENPEQVLGDPWLSQLDWSTSASTPSSSSSTVVSSNKASKCKTPAVYWPKWYWDLTKPKKGLAPGTIDLSPRNRIAPLLLRLAWRGYPLCFSREHGWCYRVPGSNTTEETDDKSGGTRPLTFSHPADSLLADLTLHHGSAFHKLPHKDGESANVGSPLGKTFVQYAADGTLTSPGGEAKEALELNAVCSYWISSRDRIMNQMVVWDKGNAEEDRWGVILPQVIAMGTVTRRAIEKTWLTASNAKKNRVGSELKAMVRAPPGYAIVGADVDSEELWISSCLGDAQFGMHGATALGWMTLEGTKSAGTDLHSKTAKILGLSRDQAKVFNYSRIYGAGMKHAVLLLLQANAGSMSVEQARRLAENLYASTKGKNTHRTDVFERKFWFGGSESFVFNKLEEIANSEQPKTPALGCGVTYALSREYLPSQFGSDYMPSRINWVVQSSGVDYLHMLIVSMDYLIARYGIQARYLISVHDELRYLVAEQDKFRAALALQIANLWTRAMFAYMLGMDDLPQGVAFFSAVDVDTCLRKEVDMECVTPSQPVPIPPGESLGIERVLEKTGGSLGPVLPVYGASGAQDLVGSLEGYQEPACLAHRCNSAAFLRAQATEDFGEVKGLAQQVYGVKFEGGIGGGGGGGSAGNRSKRQKSTKLAPLGNGEDVDWSDAVEEVLRDESAREGNSS</sequence>
<dbReference type="GO" id="GO:0003677">
    <property type="term" value="F:DNA binding"/>
    <property type="evidence" value="ECO:0007669"/>
    <property type="project" value="InterPro"/>
</dbReference>
<dbReference type="GO" id="GO:0006264">
    <property type="term" value="P:mitochondrial DNA replication"/>
    <property type="evidence" value="ECO:0007669"/>
    <property type="project" value="TreeGrafter"/>
</dbReference>
<feature type="region of interest" description="Disordered" evidence="2">
    <location>
        <begin position="1364"/>
        <end position="1396"/>
    </location>
</feature>
<dbReference type="InterPro" id="IPR002297">
    <property type="entry name" value="DNA-dir_DNA_pol_A_mt"/>
</dbReference>
<feature type="domain" description="DNA-directed DNA polymerase family A palm" evidence="3">
    <location>
        <begin position="983"/>
        <end position="1217"/>
    </location>
</feature>